<organism evidence="3 4">
    <name type="scientific">Saguinus oedipus</name>
    <name type="common">Cotton-top tamarin</name>
    <name type="synonym">Oedipomidas oedipus</name>
    <dbReference type="NCBI Taxonomy" id="9490"/>
    <lineage>
        <taxon>Eukaryota</taxon>
        <taxon>Metazoa</taxon>
        <taxon>Chordata</taxon>
        <taxon>Craniata</taxon>
        <taxon>Vertebrata</taxon>
        <taxon>Euteleostomi</taxon>
        <taxon>Mammalia</taxon>
        <taxon>Eutheria</taxon>
        <taxon>Euarchontoglires</taxon>
        <taxon>Primates</taxon>
        <taxon>Haplorrhini</taxon>
        <taxon>Platyrrhini</taxon>
        <taxon>Cebidae</taxon>
        <taxon>Callitrichinae</taxon>
        <taxon>Saguinus</taxon>
    </lineage>
</organism>
<accession>A0ABQ9W119</accession>
<dbReference type="InterPro" id="IPR038003">
    <property type="entry name" value="A2-macroglobuin_RAP"/>
</dbReference>
<sequence length="192" mass="20662">MSPQGLSYPGNGTIPWGPLASLVYPGPQDGVASTGRENSPMGTFFQEELKHFEAKIEKHNHYQKQLEIAHEKLRHAESVGDGERVSRSREKHALLEGRTKELGYTVRTGPGAGEVTAPPPGRQGFPQTGCGLHDMVSLSGLNPRVAGVWGVPRASSQVQPGDPRCERRPGQATASSSALMRMGHNLDAHSQP</sequence>
<dbReference type="PANTHER" id="PTHR16560:SF2">
    <property type="entry name" value="ALPHA-2-MACROGLOBULIN RECEPTOR-ASSOCIATED PROTEIN"/>
    <property type="match status" value="1"/>
</dbReference>
<dbReference type="PANTHER" id="PTHR16560">
    <property type="entry name" value="ALPHA-2-MACROGLOBULIN RECEPTOR-ASSOCIATED PROTEIN"/>
    <property type="match status" value="1"/>
</dbReference>
<dbReference type="InterPro" id="IPR010483">
    <property type="entry name" value="Alpha_2_MRAP_C"/>
</dbReference>
<name>A0ABQ9W119_SAGOE</name>
<evidence type="ECO:0000259" key="2">
    <source>
        <dbReference type="Pfam" id="PF06401"/>
    </source>
</evidence>
<proteinExistence type="predicted"/>
<dbReference type="Proteomes" id="UP001266305">
    <property type="component" value="Unassembled WGS sequence"/>
</dbReference>
<evidence type="ECO:0000256" key="1">
    <source>
        <dbReference type="SAM" id="MobiDB-lite"/>
    </source>
</evidence>
<protein>
    <recommendedName>
        <fullName evidence="2">Alpha-2-macroglobulin RAP C-terminal domain-containing protein</fullName>
    </recommendedName>
</protein>
<comment type="caution">
    <text evidence="3">The sequence shown here is derived from an EMBL/GenBank/DDBJ whole genome shotgun (WGS) entry which is preliminary data.</text>
</comment>
<dbReference type="Pfam" id="PF06401">
    <property type="entry name" value="Alpha-2-MRAP_C"/>
    <property type="match status" value="1"/>
</dbReference>
<dbReference type="SUPFAM" id="SSF47045">
    <property type="entry name" value="RAP domain-like"/>
    <property type="match status" value="1"/>
</dbReference>
<evidence type="ECO:0000313" key="4">
    <source>
        <dbReference type="Proteomes" id="UP001266305"/>
    </source>
</evidence>
<feature type="domain" description="Alpha-2-macroglobulin RAP C-terminal" evidence="2">
    <location>
        <begin position="45"/>
        <end position="107"/>
    </location>
</feature>
<dbReference type="InterPro" id="IPR037999">
    <property type="entry name" value="RAP_D3"/>
</dbReference>
<keyword evidence="4" id="KW-1185">Reference proteome</keyword>
<evidence type="ECO:0000313" key="3">
    <source>
        <dbReference type="EMBL" id="KAK2115340.1"/>
    </source>
</evidence>
<dbReference type="EMBL" id="JASSZA010000003">
    <property type="protein sequence ID" value="KAK2115340.1"/>
    <property type="molecule type" value="Genomic_DNA"/>
</dbReference>
<feature type="region of interest" description="Disordered" evidence="1">
    <location>
        <begin position="153"/>
        <end position="192"/>
    </location>
</feature>
<gene>
    <name evidence="3" type="ORF">P7K49_005966</name>
</gene>
<dbReference type="CDD" id="cd14808">
    <property type="entry name" value="RAP_D3"/>
    <property type="match status" value="1"/>
</dbReference>
<reference evidence="3 4" key="1">
    <citation type="submission" date="2023-05" db="EMBL/GenBank/DDBJ databases">
        <title>B98-5 Cell Line De Novo Hybrid Assembly: An Optical Mapping Approach.</title>
        <authorList>
            <person name="Kananen K."/>
            <person name="Auerbach J.A."/>
            <person name="Kautto E."/>
            <person name="Blachly J.S."/>
        </authorList>
    </citation>
    <scope>NUCLEOTIDE SEQUENCE [LARGE SCALE GENOMIC DNA]</scope>
    <source>
        <strain evidence="3">B95-8</strain>
        <tissue evidence="3">Cell line</tissue>
    </source>
</reference>
<dbReference type="Gene3D" id="1.20.81.10">
    <property type="entry name" value="RAP domain"/>
    <property type="match status" value="1"/>
</dbReference>
<dbReference type="InterPro" id="IPR036744">
    <property type="entry name" value="RAP_sf"/>
</dbReference>